<dbReference type="EMBL" id="CP139965">
    <property type="protein sequence ID" value="WQD80077.1"/>
    <property type="molecule type" value="Genomic_DNA"/>
</dbReference>
<dbReference type="Proteomes" id="UP001325479">
    <property type="component" value="Chromosome"/>
</dbReference>
<evidence type="ECO:0000313" key="1">
    <source>
        <dbReference type="EMBL" id="WQD80077.1"/>
    </source>
</evidence>
<proteinExistence type="predicted"/>
<protein>
    <submittedName>
        <fullName evidence="1">DUF421 domain-containing protein</fullName>
    </submittedName>
</protein>
<name>A0ABZ0WRS7_9BURK</name>
<reference evidence="1 2" key="1">
    <citation type="submission" date="2023-12" db="EMBL/GenBank/DDBJ databases">
        <title>Genome sequencing and assembly of bacterial species from a model synthetic community.</title>
        <authorList>
            <person name="Hogle S.L."/>
        </authorList>
    </citation>
    <scope>NUCLEOTIDE SEQUENCE [LARGE SCALE GENOMIC DNA]</scope>
    <source>
        <strain evidence="1 2">HAMBI 2494</strain>
    </source>
</reference>
<organism evidence="1 2">
    <name type="scientific">Paraburkholderia kururiensis</name>
    <dbReference type="NCBI Taxonomy" id="984307"/>
    <lineage>
        <taxon>Bacteria</taxon>
        <taxon>Pseudomonadati</taxon>
        <taxon>Pseudomonadota</taxon>
        <taxon>Betaproteobacteria</taxon>
        <taxon>Burkholderiales</taxon>
        <taxon>Burkholderiaceae</taxon>
        <taxon>Paraburkholderia</taxon>
    </lineage>
</organism>
<gene>
    <name evidence="1" type="ORF">U0042_10535</name>
</gene>
<evidence type="ECO:0000313" key="2">
    <source>
        <dbReference type="Proteomes" id="UP001325479"/>
    </source>
</evidence>
<keyword evidence="2" id="KW-1185">Reference proteome</keyword>
<sequence length="31" mass="3548">MRGTYRGMRSMDDVKYVVVETNGGISIVEQR</sequence>
<dbReference type="RefSeq" id="WP_232833358.1">
    <property type="nucleotide sequence ID" value="NZ_CP139965.1"/>
</dbReference>
<accession>A0ABZ0WRS7</accession>